<dbReference type="AlphaFoldDB" id="A0A7K1L9N3"/>
<dbReference type="InterPro" id="IPR029432">
    <property type="entry name" value="Gp28/Gp37-like_dom"/>
</dbReference>
<organism evidence="2 3">
    <name type="scientific">Actinomadura litoris</name>
    <dbReference type="NCBI Taxonomy" id="2678616"/>
    <lineage>
        <taxon>Bacteria</taxon>
        <taxon>Bacillati</taxon>
        <taxon>Actinomycetota</taxon>
        <taxon>Actinomycetes</taxon>
        <taxon>Streptosporangiales</taxon>
        <taxon>Thermomonosporaceae</taxon>
        <taxon>Actinomadura</taxon>
    </lineage>
</organism>
<keyword evidence="3" id="KW-1185">Reference proteome</keyword>
<dbReference type="RefSeq" id="WP_156220068.1">
    <property type="nucleotide sequence ID" value="NZ_WOFH01000012.1"/>
</dbReference>
<name>A0A7K1L9N3_9ACTN</name>
<dbReference type="EMBL" id="WOFH01000012">
    <property type="protein sequence ID" value="MUN40915.1"/>
    <property type="molecule type" value="Genomic_DNA"/>
</dbReference>
<feature type="domain" description="Gp28/Gp37-like" evidence="1">
    <location>
        <begin position="9"/>
        <end position="353"/>
    </location>
</feature>
<gene>
    <name evidence="2" type="ORF">GNZ18_30565</name>
</gene>
<evidence type="ECO:0000313" key="3">
    <source>
        <dbReference type="Proteomes" id="UP000432015"/>
    </source>
</evidence>
<sequence length="386" mass="41000">MFALKIRRSGDLAPLGALSDYTTMQAIPRHNAVGSWTLTIAADSDKAVHLIEGNGLIIRFNGSRIMSGDIQAVDSTQTSDDGDVGTLKVSGADDNQLLKQATVWPNPGQDDAHQTAGTYKVSGPAETVMRQLVNVNIGPAARPARRVAGLVLADDLGRGPTLTKQINQFANLLDVLADIGNSAGLGFRIVQAGDRRRFEVYQPRASGLTWSFGRGNLSDVSYTKTPPTCTCAIVVAGGTSSPRVVKEYLRADPLVPSLRIEQFVDKTDVDTGSVDLAAQMAQAAEEALTAGARQASLSLSPIDIDGCRYGRDYGVGDQGSVMVRGELVTDTVREVTLNSDTATGDSVRPVIGTADAADSRQPNSALMKLLAAINRRIRLIETRVPK</sequence>
<reference evidence="2 3" key="1">
    <citation type="submission" date="2019-11" db="EMBL/GenBank/DDBJ databases">
        <authorList>
            <person name="Cao P."/>
        </authorList>
    </citation>
    <scope>NUCLEOTIDE SEQUENCE [LARGE SCALE GENOMIC DNA]</scope>
    <source>
        <strain evidence="2 3">NEAU-AAG5</strain>
    </source>
</reference>
<evidence type="ECO:0000313" key="2">
    <source>
        <dbReference type="EMBL" id="MUN40915.1"/>
    </source>
</evidence>
<evidence type="ECO:0000259" key="1">
    <source>
        <dbReference type="Pfam" id="PF14594"/>
    </source>
</evidence>
<comment type="caution">
    <text evidence="2">The sequence shown here is derived from an EMBL/GenBank/DDBJ whole genome shotgun (WGS) entry which is preliminary data.</text>
</comment>
<dbReference type="Pfam" id="PF14594">
    <property type="entry name" value="Sipho_Gp37"/>
    <property type="match status" value="1"/>
</dbReference>
<accession>A0A7K1L9N3</accession>
<dbReference type="Proteomes" id="UP000432015">
    <property type="component" value="Unassembled WGS sequence"/>
</dbReference>
<protein>
    <recommendedName>
        <fullName evidence="1">Gp28/Gp37-like domain-containing protein</fullName>
    </recommendedName>
</protein>
<proteinExistence type="predicted"/>